<protein>
    <recommendedName>
        <fullName evidence="7">Endoribonuclease YoeB</fullName>
    </recommendedName>
    <alternativeName>
        <fullName evidence="6">Putative mRNA interferase YoeB</fullName>
    </alternativeName>
</protein>
<sequence>MYKQKYLHVDTPPLEASNNLDYPSGITPDSDLTVNSLYSSCLRKGNTAMTQYSDGSENYQLEYISVFTKQFKEDLKYWKKHCQAKYNRIQELIREIQSKPFDCVGKGNPEILIHEYYQGYKKRSREINGTHRLVYAVADNTIYFLQARFHYKKK</sequence>
<evidence type="ECO:0000256" key="7">
    <source>
        <dbReference type="ARBA" id="ARBA00050056"/>
    </source>
</evidence>
<dbReference type="EMBL" id="JACJSG010000006">
    <property type="protein sequence ID" value="MBD2500145.1"/>
    <property type="molecule type" value="Genomic_DNA"/>
</dbReference>
<evidence type="ECO:0000313" key="8">
    <source>
        <dbReference type="EMBL" id="MBD2500145.1"/>
    </source>
</evidence>
<keyword evidence="9" id="KW-1185">Reference proteome</keyword>
<dbReference type="PANTHER" id="PTHR38039:SF1">
    <property type="entry name" value="TOXIN YOEB"/>
    <property type="match status" value="1"/>
</dbReference>
<keyword evidence="2" id="KW-1277">Toxin-antitoxin system</keyword>
<evidence type="ECO:0000256" key="5">
    <source>
        <dbReference type="ARBA" id="ARBA00022801"/>
    </source>
</evidence>
<dbReference type="Gene3D" id="3.30.2310.20">
    <property type="entry name" value="RelE-like"/>
    <property type="match status" value="1"/>
</dbReference>
<reference evidence="8 9" key="1">
    <citation type="journal article" date="2020" name="ISME J.">
        <title>Comparative genomics reveals insights into cyanobacterial evolution and habitat adaptation.</title>
        <authorList>
            <person name="Chen M.Y."/>
            <person name="Teng W.K."/>
            <person name="Zhao L."/>
            <person name="Hu C.X."/>
            <person name="Zhou Y.K."/>
            <person name="Han B.P."/>
            <person name="Song L.R."/>
            <person name="Shu W.S."/>
        </authorList>
    </citation>
    <scope>NUCLEOTIDE SEQUENCE [LARGE SCALE GENOMIC DNA]</scope>
    <source>
        <strain evidence="8 9">FACHB-119</strain>
    </source>
</reference>
<dbReference type="SUPFAM" id="SSF143011">
    <property type="entry name" value="RelE-like"/>
    <property type="match status" value="1"/>
</dbReference>
<organism evidence="8 9">
    <name type="scientific">Anabaena azotica FACHB-119</name>
    <dbReference type="NCBI Taxonomy" id="947527"/>
    <lineage>
        <taxon>Bacteria</taxon>
        <taxon>Bacillati</taxon>
        <taxon>Cyanobacteriota</taxon>
        <taxon>Cyanophyceae</taxon>
        <taxon>Nostocales</taxon>
        <taxon>Nostocaceae</taxon>
        <taxon>Anabaena</taxon>
        <taxon>Anabaena azotica</taxon>
    </lineage>
</organism>
<evidence type="ECO:0000313" key="9">
    <source>
        <dbReference type="Proteomes" id="UP000661112"/>
    </source>
</evidence>
<dbReference type="RefSeq" id="WP_190468363.1">
    <property type="nucleotide sequence ID" value="NZ_JACJSG010000006.1"/>
</dbReference>
<evidence type="ECO:0000256" key="2">
    <source>
        <dbReference type="ARBA" id="ARBA00022649"/>
    </source>
</evidence>
<proteinExistence type="inferred from homology"/>
<dbReference type="NCBIfam" id="TIGR02116">
    <property type="entry name" value="toxin_Txe_YoeB"/>
    <property type="match status" value="1"/>
</dbReference>
<accession>A0ABR8CYZ6</accession>
<keyword evidence="4" id="KW-0255">Endonuclease</keyword>
<dbReference type="Proteomes" id="UP000661112">
    <property type="component" value="Unassembled WGS sequence"/>
</dbReference>
<evidence type="ECO:0000256" key="3">
    <source>
        <dbReference type="ARBA" id="ARBA00022722"/>
    </source>
</evidence>
<evidence type="ECO:0000256" key="1">
    <source>
        <dbReference type="ARBA" id="ARBA00008172"/>
    </source>
</evidence>
<dbReference type="Pfam" id="PF06769">
    <property type="entry name" value="YoeB_toxin"/>
    <property type="match status" value="1"/>
</dbReference>
<keyword evidence="5" id="KW-0378">Hydrolase</keyword>
<name>A0ABR8CYZ6_9NOST</name>
<keyword evidence="3" id="KW-0540">Nuclease</keyword>
<evidence type="ECO:0000256" key="6">
    <source>
        <dbReference type="ARBA" id="ARBA00030388"/>
    </source>
</evidence>
<dbReference type="InterPro" id="IPR035093">
    <property type="entry name" value="RelE/ParE_toxin_dom_sf"/>
</dbReference>
<evidence type="ECO:0000256" key="4">
    <source>
        <dbReference type="ARBA" id="ARBA00022759"/>
    </source>
</evidence>
<dbReference type="PANTHER" id="PTHR38039">
    <property type="entry name" value="TOXIN YOEB"/>
    <property type="match status" value="1"/>
</dbReference>
<comment type="similarity">
    <text evidence="1">Belongs to the YoeB family.</text>
</comment>
<dbReference type="InterPro" id="IPR009614">
    <property type="entry name" value="YoeB_toxin"/>
</dbReference>
<comment type="caution">
    <text evidence="8">The sequence shown here is derived from an EMBL/GenBank/DDBJ whole genome shotgun (WGS) entry which is preliminary data.</text>
</comment>
<gene>
    <name evidence="8" type="ORF">H6G83_05845</name>
</gene>